<sequence length="86" mass="9438">MNTPDQAKRTDTGKRRSKPPEPICECENSVALNHLAILGGLGLLAHCAEFGECLSEGSPAKRVGNPPVRALDPRHRIDPRTRFIPR</sequence>
<evidence type="ECO:0000313" key="2">
    <source>
        <dbReference type="EMBL" id="CCD28620.1"/>
    </source>
</evidence>
<name>G2J780_9BURK</name>
<evidence type="ECO:0000256" key="1">
    <source>
        <dbReference type="SAM" id="MobiDB-lite"/>
    </source>
</evidence>
<dbReference type="AlphaFoldDB" id="G2J780"/>
<gene>
    <name evidence="2" type="ORF">CAGGBEG34_100009</name>
</gene>
<feature type="region of interest" description="Disordered" evidence="1">
    <location>
        <begin position="58"/>
        <end position="86"/>
    </location>
</feature>
<protein>
    <submittedName>
        <fullName evidence="2">Uncharacterized protein</fullName>
    </submittedName>
</protein>
<keyword evidence="3" id="KW-1185">Reference proteome</keyword>
<feature type="region of interest" description="Disordered" evidence="1">
    <location>
        <begin position="1"/>
        <end position="21"/>
    </location>
</feature>
<comment type="caution">
    <text evidence="2">The sequence shown here is derived from an EMBL/GenBank/DDBJ whole genome shotgun (WGS) entry which is preliminary data.</text>
</comment>
<dbReference type="OrthoDB" id="9862878at2"/>
<feature type="compositionally biased region" description="Basic and acidic residues" evidence="1">
    <location>
        <begin position="1"/>
        <end position="14"/>
    </location>
</feature>
<proteinExistence type="predicted"/>
<organism evidence="2 3">
    <name type="scientific">Candidatus Glomeribacter gigasporarum BEG34</name>
    <dbReference type="NCBI Taxonomy" id="1070319"/>
    <lineage>
        <taxon>Bacteria</taxon>
        <taxon>Pseudomonadati</taxon>
        <taxon>Pseudomonadota</taxon>
        <taxon>Betaproteobacteria</taxon>
        <taxon>Burkholderiales</taxon>
        <taxon>Burkholderiaceae</taxon>
        <taxon>Candidatus Glomeribacter</taxon>
    </lineage>
</organism>
<evidence type="ECO:0000313" key="3">
    <source>
        <dbReference type="Proteomes" id="UP000054051"/>
    </source>
</evidence>
<dbReference type="RefSeq" id="WP_006681933.1">
    <property type="nucleotide sequence ID" value="NZ_CAFB01000011.1"/>
</dbReference>
<reference evidence="2 3" key="1">
    <citation type="submission" date="2011-08" db="EMBL/GenBank/DDBJ databases">
        <title>The genome of the obligate endobacterium of an arbuscular mycorrhizal fungus reveals an interphylum network of nutritional interactions.</title>
        <authorList>
            <person name="Ghignone S."/>
            <person name="Salvioli A."/>
            <person name="Anca I."/>
            <person name="Lumini E."/>
            <person name="Ortu G."/>
            <person name="Petiti L."/>
            <person name="Cruveiller S."/>
            <person name="Bianciotto V."/>
            <person name="Piffanelli P."/>
            <person name="Lanfranco L."/>
            <person name="Bonfante P."/>
        </authorList>
    </citation>
    <scope>NUCLEOTIDE SEQUENCE [LARGE SCALE GENOMIC DNA]</scope>
    <source>
        <strain evidence="2 3">BEG34</strain>
    </source>
</reference>
<dbReference type="EMBL" id="CAFB01000011">
    <property type="protein sequence ID" value="CCD28620.1"/>
    <property type="molecule type" value="Genomic_DNA"/>
</dbReference>
<feature type="compositionally biased region" description="Basic and acidic residues" evidence="1">
    <location>
        <begin position="71"/>
        <end position="86"/>
    </location>
</feature>
<dbReference type="Proteomes" id="UP000054051">
    <property type="component" value="Unassembled WGS sequence"/>
</dbReference>
<accession>G2J780</accession>